<dbReference type="SUPFAM" id="SSF109854">
    <property type="entry name" value="DinB/YfiT-like putative metalloenzymes"/>
    <property type="match status" value="1"/>
</dbReference>
<reference evidence="2 3" key="1">
    <citation type="submission" date="2019-02" db="EMBL/GenBank/DDBJ databases">
        <title>Sequencing the genomes of 1000 actinobacteria strains.</title>
        <authorList>
            <person name="Klenk H.-P."/>
        </authorList>
    </citation>
    <scope>NUCLEOTIDE SEQUENCE [LARGE SCALE GENOMIC DNA]</scope>
    <source>
        <strain evidence="2 3">DSM 45612</strain>
    </source>
</reference>
<organism evidence="2 3">
    <name type="scientific">Micromonospora kangleipakensis</name>
    <dbReference type="NCBI Taxonomy" id="1077942"/>
    <lineage>
        <taxon>Bacteria</taxon>
        <taxon>Bacillati</taxon>
        <taxon>Actinomycetota</taxon>
        <taxon>Actinomycetes</taxon>
        <taxon>Micromonosporales</taxon>
        <taxon>Micromonosporaceae</taxon>
        <taxon>Micromonospora</taxon>
    </lineage>
</organism>
<dbReference type="InterPro" id="IPR034660">
    <property type="entry name" value="DinB/YfiT-like"/>
</dbReference>
<gene>
    <name evidence="2" type="ORF">EV384_1544</name>
</gene>
<dbReference type="Pfam" id="PF12867">
    <property type="entry name" value="DinB_2"/>
    <property type="match status" value="1"/>
</dbReference>
<dbReference type="Gene3D" id="1.20.120.450">
    <property type="entry name" value="dinb family like domain"/>
    <property type="match status" value="1"/>
</dbReference>
<protein>
    <submittedName>
        <fullName evidence="2">DinB family protein</fullName>
    </submittedName>
</protein>
<dbReference type="OrthoDB" id="3376896at2"/>
<keyword evidence="3" id="KW-1185">Reference proteome</keyword>
<feature type="domain" description="DinB-like" evidence="1">
    <location>
        <begin position="40"/>
        <end position="170"/>
    </location>
</feature>
<name>A0A4Q8B7S0_9ACTN</name>
<dbReference type="EMBL" id="SHLD01000001">
    <property type="protein sequence ID" value="RZU73145.1"/>
    <property type="molecule type" value="Genomic_DNA"/>
</dbReference>
<dbReference type="Proteomes" id="UP000294114">
    <property type="component" value="Unassembled WGS sequence"/>
</dbReference>
<proteinExistence type="predicted"/>
<dbReference type="AlphaFoldDB" id="A0A4Q8B7S0"/>
<evidence type="ECO:0000313" key="2">
    <source>
        <dbReference type="EMBL" id="RZU73145.1"/>
    </source>
</evidence>
<evidence type="ECO:0000259" key="1">
    <source>
        <dbReference type="Pfam" id="PF12867"/>
    </source>
</evidence>
<accession>A0A4Q8B7S0</accession>
<dbReference type="InterPro" id="IPR024775">
    <property type="entry name" value="DinB-like"/>
</dbReference>
<comment type="caution">
    <text evidence="2">The sequence shown here is derived from an EMBL/GenBank/DDBJ whole genome shotgun (WGS) entry which is preliminary data.</text>
</comment>
<dbReference type="RefSeq" id="WP_130331422.1">
    <property type="nucleotide sequence ID" value="NZ_SHLD01000001.1"/>
</dbReference>
<sequence>MQQPPAITPETADWTFVITEGCAECGFSPQEVTSTGERLRATIPTWRAALARDDASARPVPTVWSPVEYACHVRDTCRIFRERLELMLREDDPVFANWDQDATAVEEDYFHQAPAEVADQLAAEAEATAAAFDAVRADQWERPGRRSNGSVFTVDTFAVYFLHDIEHHVHDVTR</sequence>
<evidence type="ECO:0000313" key="3">
    <source>
        <dbReference type="Proteomes" id="UP000294114"/>
    </source>
</evidence>